<comment type="caution">
    <text evidence="10">The sequence shown here is derived from an EMBL/GenBank/DDBJ whole genome shotgun (WGS) entry which is preliminary data.</text>
</comment>
<keyword evidence="2 7" id="KW-0813">Transport</keyword>
<dbReference type="InterPro" id="IPR012910">
    <property type="entry name" value="Plug_dom"/>
</dbReference>
<dbReference type="SUPFAM" id="SSF56935">
    <property type="entry name" value="Porins"/>
    <property type="match status" value="1"/>
</dbReference>
<dbReference type="InterPro" id="IPR008969">
    <property type="entry name" value="CarboxyPept-like_regulatory"/>
</dbReference>
<protein>
    <submittedName>
        <fullName evidence="10">SusC/RagA family TonB-linked outer membrane protein</fullName>
    </submittedName>
</protein>
<name>A0ABV8EKN8_9BACT</name>
<evidence type="ECO:0000256" key="7">
    <source>
        <dbReference type="PROSITE-ProRule" id="PRU01360"/>
    </source>
</evidence>
<dbReference type="PROSITE" id="PS52016">
    <property type="entry name" value="TONB_DEPENDENT_REC_3"/>
    <property type="match status" value="1"/>
</dbReference>
<evidence type="ECO:0000256" key="1">
    <source>
        <dbReference type="ARBA" id="ARBA00004571"/>
    </source>
</evidence>
<dbReference type="RefSeq" id="WP_241290797.1">
    <property type="nucleotide sequence ID" value="NZ_JAKZGR010000001.1"/>
</dbReference>
<comment type="subcellular location">
    <subcellularLocation>
        <location evidence="1 7">Cell outer membrane</location>
        <topology evidence="1 7">Multi-pass membrane protein</topology>
    </subcellularLocation>
</comment>
<keyword evidence="8" id="KW-0732">Signal</keyword>
<dbReference type="InterPro" id="IPR023997">
    <property type="entry name" value="TonB-dep_OMP_SusC/RagA_CS"/>
</dbReference>
<keyword evidence="5 7" id="KW-0472">Membrane</keyword>
<dbReference type="NCBIfam" id="TIGR04057">
    <property type="entry name" value="SusC_RagA_signa"/>
    <property type="match status" value="1"/>
</dbReference>
<evidence type="ECO:0000256" key="6">
    <source>
        <dbReference type="ARBA" id="ARBA00023237"/>
    </source>
</evidence>
<dbReference type="Gene3D" id="2.40.170.20">
    <property type="entry name" value="TonB-dependent receptor, beta-barrel domain"/>
    <property type="match status" value="1"/>
</dbReference>
<evidence type="ECO:0000313" key="11">
    <source>
        <dbReference type="Proteomes" id="UP001595766"/>
    </source>
</evidence>
<dbReference type="Pfam" id="PF13715">
    <property type="entry name" value="CarbopepD_reg_2"/>
    <property type="match status" value="1"/>
</dbReference>
<feature type="signal peptide" evidence="8">
    <location>
        <begin position="1"/>
        <end position="32"/>
    </location>
</feature>
<keyword evidence="6 7" id="KW-0998">Cell outer membrane</keyword>
<dbReference type="InterPro" id="IPR039426">
    <property type="entry name" value="TonB-dep_rcpt-like"/>
</dbReference>
<proteinExistence type="inferred from homology"/>
<dbReference type="Pfam" id="PF07715">
    <property type="entry name" value="Plug"/>
    <property type="match status" value="1"/>
</dbReference>
<evidence type="ECO:0000259" key="9">
    <source>
        <dbReference type="Pfam" id="PF07715"/>
    </source>
</evidence>
<dbReference type="InterPro" id="IPR023996">
    <property type="entry name" value="TonB-dep_OMP_SusC/RagA"/>
</dbReference>
<keyword evidence="11" id="KW-1185">Reference proteome</keyword>
<evidence type="ECO:0000256" key="3">
    <source>
        <dbReference type="ARBA" id="ARBA00022452"/>
    </source>
</evidence>
<evidence type="ECO:0000256" key="2">
    <source>
        <dbReference type="ARBA" id="ARBA00022448"/>
    </source>
</evidence>
<evidence type="ECO:0000313" key="10">
    <source>
        <dbReference type="EMBL" id="MFC3976211.1"/>
    </source>
</evidence>
<organism evidence="10 11">
    <name type="scientific">Belliella kenyensis</name>
    <dbReference type="NCBI Taxonomy" id="1472724"/>
    <lineage>
        <taxon>Bacteria</taxon>
        <taxon>Pseudomonadati</taxon>
        <taxon>Bacteroidota</taxon>
        <taxon>Cytophagia</taxon>
        <taxon>Cytophagales</taxon>
        <taxon>Cyclobacteriaceae</taxon>
        <taxon>Belliella</taxon>
    </lineage>
</organism>
<dbReference type="InterPro" id="IPR036942">
    <property type="entry name" value="Beta-barrel_TonB_sf"/>
</dbReference>
<dbReference type="EMBL" id="JBHSAV010000023">
    <property type="protein sequence ID" value="MFC3976211.1"/>
    <property type="molecule type" value="Genomic_DNA"/>
</dbReference>
<feature type="chain" id="PRO_5045455980" evidence="8">
    <location>
        <begin position="33"/>
        <end position="1158"/>
    </location>
</feature>
<evidence type="ECO:0000256" key="5">
    <source>
        <dbReference type="ARBA" id="ARBA00023136"/>
    </source>
</evidence>
<accession>A0ABV8EKN8</accession>
<dbReference type="Gene3D" id="2.60.40.1120">
    <property type="entry name" value="Carboxypeptidase-like, regulatory domain"/>
    <property type="match status" value="1"/>
</dbReference>
<dbReference type="InterPro" id="IPR037066">
    <property type="entry name" value="Plug_dom_sf"/>
</dbReference>
<dbReference type="NCBIfam" id="TIGR04056">
    <property type="entry name" value="OMP_RagA_SusC"/>
    <property type="match status" value="1"/>
</dbReference>
<dbReference type="Proteomes" id="UP001595766">
    <property type="component" value="Unassembled WGS sequence"/>
</dbReference>
<feature type="domain" description="TonB-dependent receptor plug" evidence="9">
    <location>
        <begin position="221"/>
        <end position="348"/>
    </location>
</feature>
<keyword evidence="3 7" id="KW-1134">Transmembrane beta strand</keyword>
<dbReference type="Gene3D" id="2.170.130.10">
    <property type="entry name" value="TonB-dependent receptor, plug domain"/>
    <property type="match status" value="1"/>
</dbReference>
<sequence>MKKKLPSLFKRIKLRAMLVCCFLGLVHNLALAANGNAQQLSKVVITLSQNNQNIEKHFSDIESQSNFKFSYQSGIDLKSVINISKKEVQLDELLQELSSKSNLRFKQINQVIAVNQVAVQNADQLVVVKGKVTEELTGEGLPGVNVVIQGKNKGTITDMEGQYSISVEVGDVLIFSYVGFKRQEYVIGNENTINVILKEDDSLSEIVVTALGIKREEKALGYSSTTVNGEELTDALPNNWSDALTGKVAGLNLIKSGGGPAGSTQIILRGETSLTGDNSALIVVDGVVISGSSGQLTGQGSGSYLSDDSPVDFGSSLSDINPDDIASVTVLKGPAAAALYGARGANGAIMITTKSGSSTQTKGLGITFSSNTAFDMINRWPDYQNEYGQGNVGGDLYYSYGATEDGPSTYSTSSAWGPRFDGQYYYQYNPEFHRLTPPERTLWRAYPNNRKEFFETGKTFTNNLAIQGGNARTRTRLSFTNMRNEWIVPNTGYNRTTVAFSLNHDITDKLSINTKVNYNYRQSDNLPTTGYNNQTIMYFIRGLVPNANMDWFRNPWVPGQEGVLQNRPFSNLLDNPYLQAYEMLNASERNGYVGTAQANYNFTDELKLMVRTTIDMMYESRSQQRPMGTQKFAEGMYREQNIYAHEINSDFLLSYDYKRKKSFDFSMSVGGSLMKNTYKKDEYRAERLLFPGIYSFANSKDVLISLPFRRNYAVNSLYALGTVSYKNVLFLDITGRQDWASTLASPVTGNVSPFFYPSANLSAILSDAIQLPRQIDYLKLRTSYASVGGGGTTAYLTDYSYGALPTFPGGLTNPTAIPDPNLSFERTRSYEIGTDIKMFSNRFGIDVTLYHSNSFDQILSTPVDPASGYNSKIVNAGNVQNQGIEIESYVVPVKIKNGLNWRVYGNFTHNMSKVISLADGMENMVLGTVFGSRGTVEARPGGRFGDIYGLGYERAPDGQILYENGYPVLGDSILFLGNATPLYRFGFGNEFKYKQFRVSVLFDGQFGGQAYSLTHSVLMEEGKLNKTLPGRYNGIIGEGVIANGDGTYRPNDVVATSIRDYYFRHFNRDNLESNIFSTDYIKLREMRVDYKIPQKYLQRLMLQNATVGVYGRDLFVFTHWPSFDPEFGTLGNGDISKSAEIAQFPSTRTIGFNISLGI</sequence>
<comment type="similarity">
    <text evidence="7">Belongs to the TonB-dependent receptor family.</text>
</comment>
<gene>
    <name evidence="10" type="ORF">ACFOUP_07470</name>
</gene>
<reference evidence="11" key="1">
    <citation type="journal article" date="2019" name="Int. J. Syst. Evol. Microbiol.">
        <title>The Global Catalogue of Microorganisms (GCM) 10K type strain sequencing project: providing services to taxonomists for standard genome sequencing and annotation.</title>
        <authorList>
            <consortium name="The Broad Institute Genomics Platform"/>
            <consortium name="The Broad Institute Genome Sequencing Center for Infectious Disease"/>
            <person name="Wu L."/>
            <person name="Ma J."/>
        </authorList>
    </citation>
    <scope>NUCLEOTIDE SEQUENCE [LARGE SCALE GENOMIC DNA]</scope>
    <source>
        <strain evidence="11">CECT 8551</strain>
    </source>
</reference>
<evidence type="ECO:0000256" key="8">
    <source>
        <dbReference type="SAM" id="SignalP"/>
    </source>
</evidence>
<keyword evidence="4 7" id="KW-0812">Transmembrane</keyword>
<evidence type="ECO:0000256" key="4">
    <source>
        <dbReference type="ARBA" id="ARBA00022692"/>
    </source>
</evidence>
<dbReference type="SUPFAM" id="SSF49464">
    <property type="entry name" value="Carboxypeptidase regulatory domain-like"/>
    <property type="match status" value="1"/>
</dbReference>